<comment type="caution">
    <text evidence="4">The sequence shown here is derived from an EMBL/GenBank/DDBJ whole genome shotgun (WGS) entry which is preliminary data.</text>
</comment>
<dbReference type="Gene3D" id="3.40.50.2300">
    <property type="match status" value="1"/>
</dbReference>
<dbReference type="AlphaFoldDB" id="A0A370L341"/>
<dbReference type="PANTHER" id="PTHR44591:SF24">
    <property type="entry name" value="PROTEIN-GLUTAMATE METHYLESTERASE_PROTEIN-GLUTAMINE GLUTAMINASE 1"/>
    <property type="match status" value="1"/>
</dbReference>
<dbReference type="SMART" id="SM00448">
    <property type="entry name" value="REC"/>
    <property type="match status" value="1"/>
</dbReference>
<feature type="modified residue" description="4-aspartylphosphate" evidence="2">
    <location>
        <position position="68"/>
    </location>
</feature>
<dbReference type="InterPro" id="IPR050595">
    <property type="entry name" value="Bact_response_regulator"/>
</dbReference>
<dbReference type="EMBL" id="QQTP01000010">
    <property type="protein sequence ID" value="RDJ22648.1"/>
    <property type="molecule type" value="Genomic_DNA"/>
</dbReference>
<evidence type="ECO:0000259" key="3">
    <source>
        <dbReference type="PROSITE" id="PS50110"/>
    </source>
</evidence>
<proteinExistence type="predicted"/>
<dbReference type="PROSITE" id="PS50110">
    <property type="entry name" value="RESPONSE_REGULATORY"/>
    <property type="match status" value="1"/>
</dbReference>
<evidence type="ECO:0000313" key="5">
    <source>
        <dbReference type="Proteomes" id="UP000255207"/>
    </source>
</evidence>
<feature type="domain" description="Response regulatory" evidence="3">
    <location>
        <begin position="18"/>
        <end position="128"/>
    </location>
</feature>
<dbReference type="InterPro" id="IPR011006">
    <property type="entry name" value="CheY-like_superfamily"/>
</dbReference>
<dbReference type="PANTHER" id="PTHR44591">
    <property type="entry name" value="STRESS RESPONSE REGULATOR PROTEIN 1"/>
    <property type="match status" value="1"/>
</dbReference>
<dbReference type="Proteomes" id="UP000255207">
    <property type="component" value="Unassembled WGS sequence"/>
</dbReference>
<organism evidence="4 5">
    <name type="scientific">Bosea caraganae</name>
    <dbReference type="NCBI Taxonomy" id="2763117"/>
    <lineage>
        <taxon>Bacteria</taxon>
        <taxon>Pseudomonadati</taxon>
        <taxon>Pseudomonadota</taxon>
        <taxon>Alphaproteobacteria</taxon>
        <taxon>Hyphomicrobiales</taxon>
        <taxon>Boseaceae</taxon>
        <taxon>Bosea</taxon>
    </lineage>
</organism>
<dbReference type="InterPro" id="IPR001789">
    <property type="entry name" value="Sig_transdc_resp-reg_receiver"/>
</dbReference>
<evidence type="ECO:0000256" key="1">
    <source>
        <dbReference type="ARBA" id="ARBA00022553"/>
    </source>
</evidence>
<dbReference type="GO" id="GO:0000160">
    <property type="term" value="P:phosphorelay signal transduction system"/>
    <property type="evidence" value="ECO:0007669"/>
    <property type="project" value="InterPro"/>
</dbReference>
<evidence type="ECO:0000256" key="2">
    <source>
        <dbReference type="PROSITE-ProRule" id="PRU00169"/>
    </source>
</evidence>
<name>A0A370L341_9HYPH</name>
<keyword evidence="1 2" id="KW-0597">Phosphoprotein</keyword>
<evidence type="ECO:0000313" key="4">
    <source>
        <dbReference type="EMBL" id="RDJ22648.1"/>
    </source>
</evidence>
<dbReference type="Pfam" id="PF00072">
    <property type="entry name" value="Response_reg"/>
    <property type="match status" value="1"/>
</dbReference>
<reference evidence="5" key="1">
    <citation type="submission" date="2018-07" db="EMBL/GenBank/DDBJ databases">
        <authorList>
            <person name="Safronova V.I."/>
            <person name="Chirak E.R."/>
            <person name="Sazanova A.L."/>
        </authorList>
    </citation>
    <scope>NUCLEOTIDE SEQUENCE [LARGE SCALE GENOMIC DNA]</scope>
    <source>
        <strain evidence="5">RCAM04685</strain>
    </source>
</reference>
<keyword evidence="5" id="KW-1185">Reference proteome</keyword>
<accession>A0A370L341</accession>
<dbReference type="SUPFAM" id="SSF52172">
    <property type="entry name" value="CheY-like"/>
    <property type="match status" value="1"/>
</dbReference>
<sequence length="138" mass="15053">MCWREPQRGDFVSSSKPRVLIVEDEPIIAMMLEEHLLDAGCEVVATAQNLASGLALAETVDLDVAILDLSLGSKSSFAVADVLASRGIPFMFASGFGTNSLPEEHRARMVLNKPFHYPELLKSLKFALGSEFTLEQSL</sequence>
<gene>
    <name evidence="4" type="ORF">DWE98_19520</name>
</gene>
<dbReference type="OrthoDB" id="582170at2"/>
<protein>
    <submittedName>
        <fullName evidence="4">Response regulator</fullName>
    </submittedName>
</protein>